<dbReference type="EMBL" id="JAINDJ010000004">
    <property type="protein sequence ID" value="KAG9449414.1"/>
    <property type="molecule type" value="Genomic_DNA"/>
</dbReference>
<dbReference type="Pfam" id="PF20431">
    <property type="entry name" value="E_motif"/>
    <property type="match status" value="1"/>
</dbReference>
<evidence type="ECO:0000313" key="4">
    <source>
        <dbReference type="Proteomes" id="UP000825729"/>
    </source>
</evidence>
<dbReference type="InterPro" id="IPR046848">
    <property type="entry name" value="E_motif"/>
</dbReference>
<name>A0AAV7EL01_ARIFI</name>
<keyword evidence="1" id="KW-0677">Repeat</keyword>
<gene>
    <name evidence="3" type="ORF">H6P81_009379</name>
</gene>
<dbReference type="InterPro" id="IPR046960">
    <property type="entry name" value="PPR_At4g14850-like_plant"/>
</dbReference>
<organism evidence="3 4">
    <name type="scientific">Aristolochia fimbriata</name>
    <name type="common">White veined hardy Dutchman's pipe vine</name>
    <dbReference type="NCBI Taxonomy" id="158543"/>
    <lineage>
        <taxon>Eukaryota</taxon>
        <taxon>Viridiplantae</taxon>
        <taxon>Streptophyta</taxon>
        <taxon>Embryophyta</taxon>
        <taxon>Tracheophyta</taxon>
        <taxon>Spermatophyta</taxon>
        <taxon>Magnoliopsida</taxon>
        <taxon>Magnoliidae</taxon>
        <taxon>Piperales</taxon>
        <taxon>Aristolochiaceae</taxon>
        <taxon>Aristolochia</taxon>
    </lineage>
</organism>
<evidence type="ECO:0000256" key="1">
    <source>
        <dbReference type="ARBA" id="ARBA00022737"/>
    </source>
</evidence>
<feature type="repeat" description="PPR" evidence="2">
    <location>
        <begin position="299"/>
        <end position="333"/>
    </location>
</feature>
<dbReference type="InterPro" id="IPR002885">
    <property type="entry name" value="PPR_rpt"/>
</dbReference>
<dbReference type="GO" id="GO:0009451">
    <property type="term" value="P:RNA modification"/>
    <property type="evidence" value="ECO:0007669"/>
    <property type="project" value="InterPro"/>
</dbReference>
<sequence>MSILAPTTPLVFSSKPLVRISSTSNISESELSPLLAENSHFRKRPSFSVLSTTCAHGKPSLLFNDWPHLLQTAIRSEDLHLGMAIHAFLLKSGYDTDVFPGNNLVNLYSKFSKLDSARQVLDEMPVKNTITWTTLLNGFSQTEDFESTFGLALQMHRSGESFNGHTCTAILQACGSLKDRDRGEQIHCLVIKTGLETEVIVGTCLLSMYSKCGAMGEAEIVFNDLVCMDVRCFNSMISGYAKLGDGEKAIRTFCSLLESGLEPSEYTLTNVLSSCNGPAYLAAGIQLQGFAIKYGRVDDVSIGNALMTMYGRNGMVDEAERMFCWMSEKNLVSWTAILSVYMKSRHFKKAIERFEMMLTTGIDFDSSCLAALIDGCSKSKNLELVLQMHGLAIKQNFLSDIYVATALVDTYAKCNDMQSARGVFHALQVQNTVSFNALLGGYAETDEEEDDPFNLFNRVRFHGTKPDSATFAQLVSLSADQASLVQGKCLHAYILKMGFENHNTVGNALITMYAKCGSIGDSCGKFSDMVDRDSVTWNAIMSAHALHGQGKAALALFEEMEMEGFPVDEITLVITLQACCYSGLNEDGFRIYNTMERGYGIKPGLEHQACIVDLLGRIGRLSKAMQFVKESPFATSPLLWRTLVNACKVNRDLHIGSLASRHLLQLMPDDAASHVLVSNFYASMGLLEESAKVRMRMNEEQMRKEAGCSCIELNGKVHRFVASGEEHEDSRLIYIKLHELSKELRENGYMPSLGSQLHDL</sequence>
<feature type="repeat" description="PPR" evidence="2">
    <location>
        <begin position="533"/>
        <end position="567"/>
    </location>
</feature>
<accession>A0AAV7EL01</accession>
<dbReference type="FunFam" id="1.25.40.10:FF:000090">
    <property type="entry name" value="Pentatricopeptide repeat-containing protein, chloroplastic"/>
    <property type="match status" value="1"/>
</dbReference>
<dbReference type="Pfam" id="PF13041">
    <property type="entry name" value="PPR_2"/>
    <property type="match status" value="2"/>
</dbReference>
<evidence type="ECO:0000256" key="2">
    <source>
        <dbReference type="PROSITE-ProRule" id="PRU00708"/>
    </source>
</evidence>
<evidence type="ECO:0008006" key="5">
    <source>
        <dbReference type="Google" id="ProtNLM"/>
    </source>
</evidence>
<dbReference type="FunFam" id="1.25.40.10:FF:000343">
    <property type="entry name" value="Pentatricopeptide repeat-containing protein At3g58590"/>
    <property type="match status" value="2"/>
</dbReference>
<keyword evidence="4" id="KW-1185">Reference proteome</keyword>
<dbReference type="Pfam" id="PF01535">
    <property type="entry name" value="PPR"/>
    <property type="match status" value="5"/>
</dbReference>
<dbReference type="Gene3D" id="1.25.40.10">
    <property type="entry name" value="Tetratricopeptide repeat domain"/>
    <property type="match status" value="6"/>
</dbReference>
<feature type="repeat" description="PPR" evidence="2">
    <location>
        <begin position="229"/>
        <end position="263"/>
    </location>
</feature>
<proteinExistence type="predicted"/>
<dbReference type="NCBIfam" id="TIGR00756">
    <property type="entry name" value="PPR"/>
    <property type="match status" value="4"/>
</dbReference>
<protein>
    <recommendedName>
        <fullName evidence="5">Pentatricopeptide repeat-containing protein</fullName>
    </recommendedName>
</protein>
<dbReference type="PANTHER" id="PTHR47926">
    <property type="entry name" value="PENTATRICOPEPTIDE REPEAT-CONTAINING PROTEIN"/>
    <property type="match status" value="1"/>
</dbReference>
<dbReference type="PANTHER" id="PTHR47926:SF347">
    <property type="entry name" value="PENTATRICOPEPTIDE REPEAT-CONTAINING PROTEIN"/>
    <property type="match status" value="1"/>
</dbReference>
<dbReference type="PROSITE" id="PS51375">
    <property type="entry name" value="PPR"/>
    <property type="match status" value="4"/>
</dbReference>
<comment type="caution">
    <text evidence="3">The sequence shown here is derived from an EMBL/GenBank/DDBJ whole genome shotgun (WGS) entry which is preliminary data.</text>
</comment>
<dbReference type="Proteomes" id="UP000825729">
    <property type="component" value="Unassembled WGS sequence"/>
</dbReference>
<reference evidence="3 4" key="1">
    <citation type="submission" date="2021-07" db="EMBL/GenBank/DDBJ databases">
        <title>The Aristolochia fimbriata genome: insights into angiosperm evolution, floral development and chemical biosynthesis.</title>
        <authorList>
            <person name="Jiao Y."/>
        </authorList>
    </citation>
    <scope>NUCLEOTIDE SEQUENCE [LARGE SCALE GENOMIC DNA]</scope>
    <source>
        <strain evidence="3">IBCAS-2021</strain>
        <tissue evidence="3">Leaf</tissue>
    </source>
</reference>
<dbReference type="InterPro" id="IPR011990">
    <property type="entry name" value="TPR-like_helical_dom_sf"/>
</dbReference>
<dbReference type="GO" id="GO:0003723">
    <property type="term" value="F:RNA binding"/>
    <property type="evidence" value="ECO:0007669"/>
    <property type="project" value="InterPro"/>
</dbReference>
<dbReference type="AlphaFoldDB" id="A0AAV7EL01"/>
<feature type="repeat" description="PPR" evidence="2">
    <location>
        <begin position="431"/>
        <end position="466"/>
    </location>
</feature>
<evidence type="ECO:0000313" key="3">
    <source>
        <dbReference type="EMBL" id="KAG9449414.1"/>
    </source>
</evidence>